<feature type="region of interest" description="Disordered" evidence="4">
    <location>
        <begin position="149"/>
        <end position="211"/>
    </location>
</feature>
<accession>A0ABS1BGS7</accession>
<dbReference type="EMBL" id="JAEHFY010000001">
    <property type="protein sequence ID" value="MBK0381444.1"/>
    <property type="molecule type" value="Genomic_DNA"/>
</dbReference>
<evidence type="ECO:0000256" key="2">
    <source>
        <dbReference type="ARBA" id="ARBA00023274"/>
    </source>
</evidence>
<dbReference type="InterPro" id="IPR000307">
    <property type="entry name" value="Ribosomal_bS16"/>
</dbReference>
<dbReference type="PANTHER" id="PTHR12919:SF20">
    <property type="entry name" value="SMALL RIBOSOMAL SUBUNIT PROTEIN BS16M"/>
    <property type="match status" value="1"/>
</dbReference>
<dbReference type="InterPro" id="IPR023803">
    <property type="entry name" value="Ribosomal_bS16_dom_sf"/>
</dbReference>
<sequence length="211" mass="22719">MATKIRLQRHGKKGKPFYYIVVADSRSPRDGKFIERLGSYNPNTNPATIELNFDKAVAWVGTGATPTDTTKAILSYKGVLYKNHLNGGVRKGALTEEQANEKFNVWLEGKNKEISAKKEGLVSSKAEVKKSALAAETKKKEAQAAAIAAKNAPVVEEAPAVEEAPVAETTEAETPTEVVEEAPVAEVKEEAEVAAEETPAAEVKEEKTPEA</sequence>
<organism evidence="5 6">
    <name type="scientific">Pedobacter segetis</name>
    <dbReference type="NCBI Taxonomy" id="2793069"/>
    <lineage>
        <taxon>Bacteria</taxon>
        <taxon>Pseudomonadati</taxon>
        <taxon>Bacteroidota</taxon>
        <taxon>Sphingobacteriia</taxon>
        <taxon>Sphingobacteriales</taxon>
        <taxon>Sphingobacteriaceae</taxon>
        <taxon>Pedobacter</taxon>
    </lineage>
</organism>
<dbReference type="GO" id="GO:0005840">
    <property type="term" value="C:ribosome"/>
    <property type="evidence" value="ECO:0007669"/>
    <property type="project" value="UniProtKB-KW"/>
</dbReference>
<feature type="compositionally biased region" description="Low complexity" evidence="4">
    <location>
        <begin position="149"/>
        <end position="185"/>
    </location>
</feature>
<dbReference type="NCBIfam" id="NF011094">
    <property type="entry name" value="PRK14521.1"/>
    <property type="match status" value="1"/>
</dbReference>
<comment type="caution">
    <text evidence="5">The sequence shown here is derived from an EMBL/GenBank/DDBJ whole genome shotgun (WGS) entry which is preliminary data.</text>
</comment>
<keyword evidence="1 3" id="KW-0689">Ribosomal protein</keyword>
<dbReference type="Gene3D" id="3.30.1320.10">
    <property type="match status" value="1"/>
</dbReference>
<dbReference type="SUPFAM" id="SSF54565">
    <property type="entry name" value="Ribosomal protein S16"/>
    <property type="match status" value="1"/>
</dbReference>
<evidence type="ECO:0000256" key="1">
    <source>
        <dbReference type="ARBA" id="ARBA00022980"/>
    </source>
</evidence>
<evidence type="ECO:0000313" key="6">
    <source>
        <dbReference type="Proteomes" id="UP000660024"/>
    </source>
</evidence>
<evidence type="ECO:0000256" key="3">
    <source>
        <dbReference type="HAMAP-Rule" id="MF_00385"/>
    </source>
</evidence>
<proteinExistence type="inferred from homology"/>
<gene>
    <name evidence="3" type="primary">rpsP</name>
    <name evidence="5" type="ORF">I5M32_00605</name>
</gene>
<dbReference type="Pfam" id="PF00886">
    <property type="entry name" value="Ribosomal_S16"/>
    <property type="match status" value="1"/>
</dbReference>
<feature type="compositionally biased region" description="Basic and acidic residues" evidence="4">
    <location>
        <begin position="202"/>
        <end position="211"/>
    </location>
</feature>
<dbReference type="NCBIfam" id="TIGR00002">
    <property type="entry name" value="S16"/>
    <property type="match status" value="1"/>
</dbReference>
<dbReference type="RefSeq" id="WP_200583849.1">
    <property type="nucleotide sequence ID" value="NZ_JAEHFY010000001.1"/>
</dbReference>
<protein>
    <recommendedName>
        <fullName evidence="3">Small ribosomal subunit protein bS16</fullName>
    </recommendedName>
</protein>
<dbReference type="HAMAP" id="MF_00385">
    <property type="entry name" value="Ribosomal_bS16"/>
    <property type="match status" value="1"/>
</dbReference>
<keyword evidence="2 3" id="KW-0687">Ribonucleoprotein</keyword>
<comment type="similarity">
    <text evidence="3">Belongs to the bacterial ribosomal protein bS16 family.</text>
</comment>
<name>A0ABS1BGS7_9SPHI</name>
<dbReference type="PANTHER" id="PTHR12919">
    <property type="entry name" value="30S RIBOSOMAL PROTEIN S16"/>
    <property type="match status" value="1"/>
</dbReference>
<keyword evidence="6" id="KW-1185">Reference proteome</keyword>
<evidence type="ECO:0000256" key="4">
    <source>
        <dbReference type="SAM" id="MobiDB-lite"/>
    </source>
</evidence>
<reference evidence="5 6" key="1">
    <citation type="submission" date="2020-12" db="EMBL/GenBank/DDBJ databases">
        <title>Bacterial novel species Pedobacter sp. SD-b isolated from soil.</title>
        <authorList>
            <person name="Jung H.-Y."/>
        </authorList>
    </citation>
    <scope>NUCLEOTIDE SEQUENCE [LARGE SCALE GENOMIC DNA]</scope>
    <source>
        <strain evidence="5 6">SD-b</strain>
    </source>
</reference>
<evidence type="ECO:0000313" key="5">
    <source>
        <dbReference type="EMBL" id="MBK0381444.1"/>
    </source>
</evidence>
<dbReference type="Proteomes" id="UP000660024">
    <property type="component" value="Unassembled WGS sequence"/>
</dbReference>